<dbReference type="InterPro" id="IPR019740">
    <property type="entry name" value="Pyridox_Oxase_CS"/>
</dbReference>
<feature type="binding site" evidence="5">
    <location>
        <position position="103"/>
    </location>
    <ligand>
        <name>FMN</name>
        <dbReference type="ChEBI" id="CHEBI:58210"/>
    </ligand>
</feature>
<dbReference type="PANTHER" id="PTHR10851">
    <property type="entry name" value="PYRIDOXINE-5-PHOSPHATE OXIDASE"/>
    <property type="match status" value="1"/>
</dbReference>
<accession>A0A285HQK5</accession>
<feature type="domain" description="Pyridoxine 5'-phosphate oxidase dimerisation C-terminal" evidence="7">
    <location>
        <begin position="167"/>
        <end position="207"/>
    </location>
</feature>
<name>A0A285HQK5_9ACTN</name>
<feature type="binding site" evidence="5">
    <location>
        <begin position="138"/>
        <end position="139"/>
    </location>
    <ligand>
        <name>FMN</name>
        <dbReference type="ChEBI" id="CHEBI:58210"/>
    </ligand>
</feature>
<feature type="binding site" evidence="5">
    <location>
        <position position="81"/>
    </location>
    <ligand>
        <name>FMN</name>
        <dbReference type="ChEBI" id="CHEBI:58210"/>
    </ligand>
</feature>
<feature type="binding site" evidence="5">
    <location>
        <position position="180"/>
    </location>
    <ligand>
        <name>FMN</name>
        <dbReference type="ChEBI" id="CHEBI:58210"/>
    </ligand>
</feature>
<dbReference type="PIRSF" id="PIRSF000190">
    <property type="entry name" value="Pyd_amn-ph_oxd"/>
    <property type="match status" value="1"/>
</dbReference>
<evidence type="ECO:0000313" key="8">
    <source>
        <dbReference type="EMBL" id="SNY37076.1"/>
    </source>
</evidence>
<dbReference type="PANTHER" id="PTHR10851:SF0">
    <property type="entry name" value="PYRIDOXINE-5'-PHOSPHATE OXIDASE"/>
    <property type="match status" value="1"/>
</dbReference>
<keyword evidence="9" id="KW-1185">Reference proteome</keyword>
<evidence type="ECO:0000256" key="3">
    <source>
        <dbReference type="ARBA" id="ARBA00022643"/>
    </source>
</evidence>
<evidence type="ECO:0000256" key="5">
    <source>
        <dbReference type="PIRSR" id="PIRSR000190-2"/>
    </source>
</evidence>
<keyword evidence="3 5" id="KW-0288">FMN</keyword>
<keyword evidence="4" id="KW-0560">Oxidoreductase</keyword>
<comment type="similarity">
    <text evidence="1">Belongs to the pyridoxamine 5'-phosphate oxidase family.</text>
</comment>
<protein>
    <submittedName>
        <fullName evidence="8">Pyridoxamine 5'-phosphate oxidase</fullName>
    </submittedName>
</protein>
<feature type="binding site" evidence="5">
    <location>
        <position position="190"/>
    </location>
    <ligand>
        <name>FMN</name>
        <dbReference type="ChEBI" id="CHEBI:58210"/>
    </ligand>
</feature>
<dbReference type="InterPro" id="IPR011576">
    <property type="entry name" value="Pyridox_Oxase_N"/>
</dbReference>
<evidence type="ECO:0000259" key="7">
    <source>
        <dbReference type="Pfam" id="PF10590"/>
    </source>
</evidence>
<evidence type="ECO:0000256" key="2">
    <source>
        <dbReference type="ARBA" id="ARBA00022630"/>
    </source>
</evidence>
<evidence type="ECO:0000256" key="1">
    <source>
        <dbReference type="ARBA" id="ARBA00007301"/>
    </source>
</evidence>
<evidence type="ECO:0000256" key="4">
    <source>
        <dbReference type="ARBA" id="ARBA00023002"/>
    </source>
</evidence>
<dbReference type="GO" id="GO:0010181">
    <property type="term" value="F:FMN binding"/>
    <property type="evidence" value="ECO:0007669"/>
    <property type="project" value="InterPro"/>
</dbReference>
<dbReference type="EMBL" id="OBDY01000005">
    <property type="protein sequence ID" value="SNY37076.1"/>
    <property type="molecule type" value="Genomic_DNA"/>
</dbReference>
<dbReference type="SUPFAM" id="SSF50475">
    <property type="entry name" value="FMN-binding split barrel"/>
    <property type="match status" value="1"/>
</dbReference>
<keyword evidence="2" id="KW-0285">Flavoprotein</keyword>
<feature type="binding site" evidence="5">
    <location>
        <begin position="59"/>
        <end position="64"/>
    </location>
    <ligand>
        <name>FMN</name>
        <dbReference type="ChEBI" id="CHEBI:58210"/>
    </ligand>
</feature>
<dbReference type="InterPro" id="IPR000659">
    <property type="entry name" value="Pyridox_Oxase"/>
</dbReference>
<feature type="domain" description="Pyridoxamine 5'-phosphate oxidase N-terminal" evidence="6">
    <location>
        <begin position="37"/>
        <end position="154"/>
    </location>
</feature>
<reference evidence="9" key="1">
    <citation type="submission" date="2017-09" db="EMBL/GenBank/DDBJ databases">
        <authorList>
            <person name="Varghese N."/>
            <person name="Submissions S."/>
        </authorList>
    </citation>
    <scope>NUCLEOTIDE SEQUENCE [LARGE SCALE GENOMIC DNA]</scope>
    <source>
        <strain evidence="9">CGMCC 4.6857</strain>
    </source>
</reference>
<dbReference type="Gene3D" id="2.30.110.10">
    <property type="entry name" value="Electron Transport, Fmn-binding Protein, Chain A"/>
    <property type="match status" value="1"/>
</dbReference>
<dbReference type="Pfam" id="PF01243">
    <property type="entry name" value="PNPOx_N"/>
    <property type="match status" value="1"/>
</dbReference>
<evidence type="ECO:0000259" key="6">
    <source>
        <dbReference type="Pfam" id="PF01243"/>
    </source>
</evidence>
<organism evidence="8 9">
    <name type="scientific">Paractinoplanes atraurantiacus</name>
    <dbReference type="NCBI Taxonomy" id="1036182"/>
    <lineage>
        <taxon>Bacteria</taxon>
        <taxon>Bacillati</taxon>
        <taxon>Actinomycetota</taxon>
        <taxon>Actinomycetes</taxon>
        <taxon>Micromonosporales</taxon>
        <taxon>Micromonosporaceae</taxon>
        <taxon>Paractinoplanes</taxon>
    </lineage>
</organism>
<sequence>MRDYLRALPVFAGELPAFDPSAAPSSPSELFAEWLVAAVEAGVREPHAMTLSTAGANARVLILKNVDQRGWQFAAHAASPKGRELSQDPRAALTFYWSPQGRQIRVRGPVHPSPPEESAADFLARSPGARAEASLGRQSRPLTDRATLDNAVREAQRGIEGYVEPHWTLYTLAPGQVEFWQADKDRKHTRLRYSRTPSGWTRGLLWP</sequence>
<gene>
    <name evidence="8" type="ORF">SAMN05421748_10533</name>
</gene>
<dbReference type="GO" id="GO:0008615">
    <property type="term" value="P:pyridoxine biosynthetic process"/>
    <property type="evidence" value="ECO:0007669"/>
    <property type="project" value="InterPro"/>
</dbReference>
<dbReference type="RefSeq" id="WP_245922988.1">
    <property type="nucleotide sequence ID" value="NZ_OBDY01000005.1"/>
</dbReference>
<dbReference type="GO" id="GO:0004733">
    <property type="term" value="F:pyridoxamine phosphate oxidase activity"/>
    <property type="evidence" value="ECO:0007669"/>
    <property type="project" value="InterPro"/>
</dbReference>
<dbReference type="NCBIfam" id="NF004231">
    <property type="entry name" value="PRK05679.1"/>
    <property type="match status" value="1"/>
</dbReference>
<dbReference type="InterPro" id="IPR012349">
    <property type="entry name" value="Split_barrel_FMN-bd"/>
</dbReference>
<dbReference type="Pfam" id="PF10590">
    <property type="entry name" value="PNP_phzG_C"/>
    <property type="match status" value="1"/>
</dbReference>
<proteinExistence type="inferred from homology"/>
<comment type="cofactor">
    <cofactor evidence="5">
        <name>FMN</name>
        <dbReference type="ChEBI" id="CHEBI:58210"/>
    </cofactor>
    <text evidence="5">Binds 1 FMN per subunit.</text>
</comment>
<dbReference type="PROSITE" id="PS01064">
    <property type="entry name" value="PYRIDOX_OXIDASE"/>
    <property type="match status" value="1"/>
</dbReference>
<evidence type="ECO:0000313" key="9">
    <source>
        <dbReference type="Proteomes" id="UP000219612"/>
    </source>
</evidence>
<dbReference type="AlphaFoldDB" id="A0A285HQK5"/>
<dbReference type="InterPro" id="IPR019576">
    <property type="entry name" value="Pyridoxamine_oxidase_dimer_C"/>
</dbReference>
<dbReference type="Proteomes" id="UP000219612">
    <property type="component" value="Unassembled WGS sequence"/>
</dbReference>